<dbReference type="EC" id="6.3.4.19" evidence="1"/>
<dbReference type="Gene3D" id="3.40.50.620">
    <property type="entry name" value="HUPs"/>
    <property type="match status" value="1"/>
</dbReference>
<accession>A0A6G1J844</accession>
<dbReference type="GO" id="GO:0005524">
    <property type="term" value="F:ATP binding"/>
    <property type="evidence" value="ECO:0007669"/>
    <property type="project" value="UniProtKB-KW"/>
</dbReference>
<evidence type="ECO:0000256" key="3">
    <source>
        <dbReference type="ARBA" id="ARBA00022694"/>
    </source>
</evidence>
<dbReference type="EMBL" id="MU005576">
    <property type="protein sequence ID" value="KAF2686578.1"/>
    <property type="molecule type" value="Genomic_DNA"/>
</dbReference>
<dbReference type="OrthoDB" id="434144at2759"/>
<dbReference type="PANTHER" id="PTHR43033:SF1">
    <property type="entry name" value="TRNA(ILE)-LYSIDINE SYNTHASE-RELATED"/>
    <property type="match status" value="1"/>
</dbReference>
<keyword evidence="2" id="KW-0436">Ligase</keyword>
<evidence type="ECO:0000256" key="2">
    <source>
        <dbReference type="ARBA" id="ARBA00022598"/>
    </source>
</evidence>
<evidence type="ECO:0000256" key="1">
    <source>
        <dbReference type="ARBA" id="ARBA00013267"/>
    </source>
</evidence>
<dbReference type="SUPFAM" id="SSF52402">
    <property type="entry name" value="Adenine nucleotide alpha hydrolases-like"/>
    <property type="match status" value="1"/>
</dbReference>
<dbReference type="AlphaFoldDB" id="A0A6G1J844"/>
<dbReference type="InterPro" id="IPR011063">
    <property type="entry name" value="TilS/TtcA_N"/>
</dbReference>
<feature type="compositionally biased region" description="Basic and acidic residues" evidence="7">
    <location>
        <begin position="650"/>
        <end position="664"/>
    </location>
</feature>
<evidence type="ECO:0000259" key="8">
    <source>
        <dbReference type="Pfam" id="PF01171"/>
    </source>
</evidence>
<comment type="catalytic activity">
    <reaction evidence="6">
        <text>cytidine(34) in tRNA(Ile2) + L-lysine + ATP = lysidine(34) in tRNA(Ile2) + AMP + diphosphate + H(+)</text>
        <dbReference type="Rhea" id="RHEA:43744"/>
        <dbReference type="Rhea" id="RHEA-COMP:10625"/>
        <dbReference type="Rhea" id="RHEA-COMP:10670"/>
        <dbReference type="ChEBI" id="CHEBI:15378"/>
        <dbReference type="ChEBI" id="CHEBI:30616"/>
        <dbReference type="ChEBI" id="CHEBI:32551"/>
        <dbReference type="ChEBI" id="CHEBI:33019"/>
        <dbReference type="ChEBI" id="CHEBI:82748"/>
        <dbReference type="ChEBI" id="CHEBI:83665"/>
        <dbReference type="ChEBI" id="CHEBI:456215"/>
        <dbReference type="EC" id="6.3.4.19"/>
    </reaction>
</comment>
<dbReference type="HAMAP" id="MF_01161">
    <property type="entry name" value="tRNA_Ile_lys_synt"/>
    <property type="match status" value="1"/>
</dbReference>
<evidence type="ECO:0000313" key="10">
    <source>
        <dbReference type="Proteomes" id="UP000799291"/>
    </source>
</evidence>
<evidence type="ECO:0000256" key="4">
    <source>
        <dbReference type="ARBA" id="ARBA00022741"/>
    </source>
</evidence>
<organism evidence="9 10">
    <name type="scientific">Lentithecium fluviatile CBS 122367</name>
    <dbReference type="NCBI Taxonomy" id="1168545"/>
    <lineage>
        <taxon>Eukaryota</taxon>
        <taxon>Fungi</taxon>
        <taxon>Dikarya</taxon>
        <taxon>Ascomycota</taxon>
        <taxon>Pezizomycotina</taxon>
        <taxon>Dothideomycetes</taxon>
        <taxon>Pleosporomycetidae</taxon>
        <taxon>Pleosporales</taxon>
        <taxon>Massarineae</taxon>
        <taxon>Lentitheciaceae</taxon>
        <taxon>Lentithecium</taxon>
    </lineage>
</organism>
<dbReference type="Pfam" id="PF01171">
    <property type="entry name" value="ATP_bind_3"/>
    <property type="match status" value="1"/>
</dbReference>
<dbReference type="PANTHER" id="PTHR43033">
    <property type="entry name" value="TRNA(ILE)-LYSIDINE SYNTHASE-RELATED"/>
    <property type="match status" value="1"/>
</dbReference>
<dbReference type="GO" id="GO:0032267">
    <property type="term" value="F:tRNA(Ile)-lysidine synthase activity"/>
    <property type="evidence" value="ECO:0007669"/>
    <property type="project" value="UniProtKB-EC"/>
</dbReference>
<reference evidence="9" key="1">
    <citation type="journal article" date="2020" name="Stud. Mycol.">
        <title>101 Dothideomycetes genomes: a test case for predicting lifestyles and emergence of pathogens.</title>
        <authorList>
            <person name="Haridas S."/>
            <person name="Albert R."/>
            <person name="Binder M."/>
            <person name="Bloem J."/>
            <person name="Labutti K."/>
            <person name="Salamov A."/>
            <person name="Andreopoulos B."/>
            <person name="Baker S."/>
            <person name="Barry K."/>
            <person name="Bills G."/>
            <person name="Bluhm B."/>
            <person name="Cannon C."/>
            <person name="Castanera R."/>
            <person name="Culley D."/>
            <person name="Daum C."/>
            <person name="Ezra D."/>
            <person name="Gonzalez J."/>
            <person name="Henrissat B."/>
            <person name="Kuo A."/>
            <person name="Liang C."/>
            <person name="Lipzen A."/>
            <person name="Lutzoni F."/>
            <person name="Magnuson J."/>
            <person name="Mondo S."/>
            <person name="Nolan M."/>
            <person name="Ohm R."/>
            <person name="Pangilinan J."/>
            <person name="Park H.-J."/>
            <person name="Ramirez L."/>
            <person name="Alfaro M."/>
            <person name="Sun H."/>
            <person name="Tritt A."/>
            <person name="Yoshinaga Y."/>
            <person name="Zwiers L.-H."/>
            <person name="Turgeon B."/>
            <person name="Goodwin S."/>
            <person name="Spatafora J."/>
            <person name="Crous P."/>
            <person name="Grigoriev I."/>
        </authorList>
    </citation>
    <scope>NUCLEOTIDE SEQUENCE</scope>
    <source>
        <strain evidence="9">CBS 122367</strain>
    </source>
</reference>
<dbReference type="GO" id="GO:0008033">
    <property type="term" value="P:tRNA processing"/>
    <property type="evidence" value="ECO:0007669"/>
    <property type="project" value="UniProtKB-KW"/>
</dbReference>
<keyword evidence="5" id="KW-0067">ATP-binding</keyword>
<keyword evidence="4" id="KW-0547">Nucleotide-binding</keyword>
<keyword evidence="3" id="KW-0819">tRNA processing</keyword>
<feature type="compositionally biased region" description="Basic and acidic residues" evidence="7">
    <location>
        <begin position="619"/>
        <end position="629"/>
    </location>
</feature>
<dbReference type="Proteomes" id="UP000799291">
    <property type="component" value="Unassembled WGS sequence"/>
</dbReference>
<feature type="domain" description="tRNA(Ile)-lysidine/2-thiocytidine synthase N-terminal" evidence="8">
    <location>
        <begin position="1"/>
        <end position="204"/>
    </location>
</feature>
<dbReference type="InterPro" id="IPR012094">
    <property type="entry name" value="tRNA_Ile_lys_synt"/>
</dbReference>
<evidence type="ECO:0000256" key="5">
    <source>
        <dbReference type="ARBA" id="ARBA00022840"/>
    </source>
</evidence>
<dbReference type="InterPro" id="IPR014729">
    <property type="entry name" value="Rossmann-like_a/b/a_fold"/>
</dbReference>
<feature type="region of interest" description="Disordered" evidence="7">
    <location>
        <begin position="609"/>
        <end position="664"/>
    </location>
</feature>
<dbReference type="CDD" id="cd01992">
    <property type="entry name" value="TilS_N"/>
    <property type="match status" value="1"/>
</dbReference>
<evidence type="ECO:0000313" key="9">
    <source>
        <dbReference type="EMBL" id="KAF2686578.1"/>
    </source>
</evidence>
<protein>
    <recommendedName>
        <fullName evidence="1">tRNA(Ile)-lysidine synthetase</fullName>
        <ecNumber evidence="1">6.3.4.19</ecNumber>
    </recommendedName>
</protein>
<keyword evidence="10" id="KW-1185">Reference proteome</keyword>
<dbReference type="NCBIfam" id="TIGR02432">
    <property type="entry name" value="lysidine_TilS_N"/>
    <property type="match status" value="1"/>
</dbReference>
<gene>
    <name evidence="9" type="ORF">K458DRAFT_297696</name>
</gene>
<evidence type="ECO:0000256" key="6">
    <source>
        <dbReference type="ARBA" id="ARBA00048539"/>
    </source>
</evidence>
<sequence length="664" mass="75383">MALATLYAKAAAADKTLPACHAFIIDHRVRDESTEEAEWVKQQLRWKFEIPATIIPLTWPEQDPFNSLHRFETDARKLRYQALGRACREHEISELLVAHHADDQAETILMRLMKGRWRSGLQGMQAVETIPECYGIHGVYRSGSIRIHPGLPIPVVSGGIKIMRPLLPFRKERLIATCKELGVAWAEDKSNQDQTLTARNAIRHVMQKHQLPAALSVESLVDLGERMRGRVDFHKNHVEKLLRNSEVLCKLDIQTSSLNVRFPPSSMLLDRPIWSKKDVNDARNTAYILLDRLAGLVTPLEYTSASKLSGVVSAIYPELEIHNENSIHGPNSGGSLCAQGLWWQQSNEAIPSIFPRLPSGMRHPMDWLLSRQPLERHELGSSGLRLEYPPRSAAVPLVSAASDELEQWQLFDRWWFQIQNLTRDCTVVLRFFTTDELRTLMAKDKKLNPQTDPLRNIKNALKRVEPASLCRHLPALFLVSPEGKDQLVALPTLGAKTIFPEEAATPDWPCTWDVRYKAIDSGDMPLQELILPEFHQKPIRSREGVIEVKFSPKAKSGLDRKAVKAVRVKGSNEWVLDEMREKYVSWKQRVEMEKRAILKRAEDRFGRKEGLGKTVGGRDMPKSGDKSRGETSAVGTMDEGEAEGLAFLEMESKQDRWDGKRGRR</sequence>
<name>A0A6G1J844_9PLEO</name>
<evidence type="ECO:0000256" key="7">
    <source>
        <dbReference type="SAM" id="MobiDB-lite"/>
    </source>
</evidence>
<dbReference type="InterPro" id="IPR012795">
    <property type="entry name" value="tRNA_Ile_lys_synt_N"/>
</dbReference>
<proteinExistence type="inferred from homology"/>